<dbReference type="EMBL" id="FOPP01000005">
    <property type="protein sequence ID" value="SFH09823.1"/>
    <property type="molecule type" value="Genomic_DNA"/>
</dbReference>
<sequence>MEQILEHFSRYIKLSDELTVEITKRIQIRSFKKGELVHDAEKVYNHSYFIQQGILRTYFYKEGKEVSEYFCSNGEWTNSPRSFMQRRLDHYYIDAIEDTLVFGIDIGNLGYLFDHFPEMERYARLSMGSVFGQILERIESMRFTTAKEKYEHFCSFYKAIYHRIPLGMVASYLGITQETLSRVRAGKSF</sequence>
<evidence type="ECO:0000313" key="1">
    <source>
        <dbReference type="EMBL" id="SFH09823.1"/>
    </source>
</evidence>
<dbReference type="GO" id="GO:0016301">
    <property type="term" value="F:kinase activity"/>
    <property type="evidence" value="ECO:0007669"/>
    <property type="project" value="UniProtKB-KW"/>
</dbReference>
<dbReference type="SUPFAM" id="SSF51206">
    <property type="entry name" value="cAMP-binding domain-like"/>
    <property type="match status" value="1"/>
</dbReference>
<protein>
    <submittedName>
        <fullName evidence="1">cAMP-binding domain of CRP or a regulatory subunit of cAMP-dependent protein kinases</fullName>
    </submittedName>
</protein>
<dbReference type="OrthoDB" id="680421at2"/>
<dbReference type="RefSeq" id="WP_090993468.1">
    <property type="nucleotide sequence ID" value="NZ_FOPP01000005.1"/>
</dbReference>
<organism evidence="1 2">
    <name type="scientific">Pedobacter insulae</name>
    <dbReference type="NCBI Taxonomy" id="414048"/>
    <lineage>
        <taxon>Bacteria</taxon>
        <taxon>Pseudomonadati</taxon>
        <taxon>Bacteroidota</taxon>
        <taxon>Sphingobacteriia</taxon>
        <taxon>Sphingobacteriales</taxon>
        <taxon>Sphingobacteriaceae</taxon>
        <taxon>Pedobacter</taxon>
    </lineage>
</organism>
<proteinExistence type="predicted"/>
<evidence type="ECO:0000313" key="2">
    <source>
        <dbReference type="Proteomes" id="UP000199666"/>
    </source>
</evidence>
<dbReference type="Gene3D" id="2.60.120.10">
    <property type="entry name" value="Jelly Rolls"/>
    <property type="match status" value="1"/>
</dbReference>
<name>A0A1I2X8H0_9SPHI</name>
<keyword evidence="1" id="KW-0418">Kinase</keyword>
<keyword evidence="1" id="KW-0808">Transferase</keyword>
<reference evidence="1 2" key="1">
    <citation type="submission" date="2016-10" db="EMBL/GenBank/DDBJ databases">
        <authorList>
            <person name="de Groot N.N."/>
        </authorList>
    </citation>
    <scope>NUCLEOTIDE SEQUENCE [LARGE SCALE GENOMIC DNA]</scope>
    <source>
        <strain evidence="1 2">DSM 18684</strain>
    </source>
</reference>
<dbReference type="STRING" id="414048.SAMN04489864_10567"/>
<keyword evidence="2" id="KW-1185">Reference proteome</keyword>
<dbReference type="InterPro" id="IPR018490">
    <property type="entry name" value="cNMP-bd_dom_sf"/>
</dbReference>
<dbReference type="InterPro" id="IPR014710">
    <property type="entry name" value="RmlC-like_jellyroll"/>
</dbReference>
<dbReference type="Proteomes" id="UP000199666">
    <property type="component" value="Unassembled WGS sequence"/>
</dbReference>
<dbReference type="AlphaFoldDB" id="A0A1I2X8H0"/>
<accession>A0A1I2X8H0</accession>
<gene>
    <name evidence="1" type="ORF">SAMN04489864_10567</name>
</gene>